<accession>Q140S9</accession>
<name>Q140S9_PARXL</name>
<protein>
    <submittedName>
        <fullName evidence="1">Uncharacterized protein</fullName>
    </submittedName>
</protein>
<evidence type="ECO:0000313" key="2">
    <source>
        <dbReference type="Proteomes" id="UP000001817"/>
    </source>
</evidence>
<dbReference type="AlphaFoldDB" id="Q140S9"/>
<gene>
    <name evidence="1" type="ORF">Bxe_A2803</name>
</gene>
<keyword evidence="2" id="KW-1185">Reference proteome</keyword>
<sequence length="88" mass="10047">MPVSARAVPFQPGNAEDFFGVSRRALSNKALREIDGISTESESAHKMRCAGRLRERRNVTSRSRRYDVRRNAVARKHIRALETFCSNK</sequence>
<dbReference type="KEGG" id="bxe:Bxe_A2803"/>
<proteinExistence type="predicted"/>
<evidence type="ECO:0000313" key="1">
    <source>
        <dbReference type="EMBL" id="ABE30160.1"/>
    </source>
</evidence>
<dbReference type="Proteomes" id="UP000001817">
    <property type="component" value="Chromosome 1"/>
</dbReference>
<organism evidence="1 2">
    <name type="scientific">Paraburkholderia xenovorans (strain LB400)</name>
    <dbReference type="NCBI Taxonomy" id="266265"/>
    <lineage>
        <taxon>Bacteria</taxon>
        <taxon>Pseudomonadati</taxon>
        <taxon>Pseudomonadota</taxon>
        <taxon>Betaproteobacteria</taxon>
        <taxon>Burkholderiales</taxon>
        <taxon>Burkholderiaceae</taxon>
        <taxon>Paraburkholderia</taxon>
    </lineage>
</organism>
<reference evidence="1 2" key="1">
    <citation type="journal article" date="2006" name="Proc. Natl. Acad. Sci. U.S.A.">
        <title>Burkholderia xenovorans LB400 harbors a multi-replicon, 9.73-Mbp genome shaped for versatility.</title>
        <authorList>
            <person name="Chain P.S."/>
            <person name="Denef V.J."/>
            <person name="Konstantinidis K.T."/>
            <person name="Vergez L.M."/>
            <person name="Agullo L."/>
            <person name="Reyes V.L."/>
            <person name="Hauser L."/>
            <person name="Cordova M."/>
            <person name="Gomez L."/>
            <person name="Gonzalez M."/>
            <person name="Land M."/>
            <person name="Lao V."/>
            <person name="Larimer F."/>
            <person name="LiPuma J.J."/>
            <person name="Mahenthiralingam E."/>
            <person name="Malfatti S.A."/>
            <person name="Marx C.J."/>
            <person name="Parnell J.J."/>
            <person name="Ramette A."/>
            <person name="Richardson P."/>
            <person name="Seeger M."/>
            <person name="Smith D."/>
            <person name="Spilker T."/>
            <person name="Sul W.J."/>
            <person name="Tsoi T.V."/>
            <person name="Ulrich L.E."/>
            <person name="Zhulin I.B."/>
            <person name="Tiedje J.M."/>
        </authorList>
    </citation>
    <scope>NUCLEOTIDE SEQUENCE [LARGE SCALE GENOMIC DNA]</scope>
    <source>
        <strain evidence="1 2">LB400</strain>
    </source>
</reference>
<dbReference type="EMBL" id="CP000270">
    <property type="protein sequence ID" value="ABE30160.1"/>
    <property type="molecule type" value="Genomic_DNA"/>
</dbReference>